<keyword evidence="10" id="KW-0732">Signal</keyword>
<dbReference type="RefSeq" id="WP_076488669.1">
    <property type="nucleotide sequence ID" value="NZ_FTMS01000008.1"/>
</dbReference>
<evidence type="ECO:0000256" key="1">
    <source>
        <dbReference type="ARBA" id="ARBA00004571"/>
    </source>
</evidence>
<reference evidence="13 14" key="1">
    <citation type="submission" date="2017-01" db="EMBL/GenBank/DDBJ databases">
        <authorList>
            <person name="Mah S.A."/>
            <person name="Swanson W.J."/>
            <person name="Moy G.W."/>
            <person name="Vacquier V.D."/>
        </authorList>
    </citation>
    <scope>NUCLEOTIDE SEQUENCE [LARGE SCALE GENOMIC DNA]</scope>
    <source>
        <strain evidence="13 14">ASpG1</strain>
    </source>
</reference>
<sequence length="673" mass="74763">MKRYLVGLVLLAAPGVLLYAQNQEKDREEKQKPATLEVVVTADRILTEIVSTAANVTVVTEEEIRSSGATNLPELLDRQAGVSFRSYSNAPQATVDMRGFGEGSGMRVLVLVDGRRQNNPDMSGINWLGIPLDSIERVEILRGGASALYGNHALGGVINIITRTPSPEVPLELTGSLALGSNMENQERLNLSLARERSRLRASVEHFSTDGHRDRSAYRALNFSMGALFDLSDTLEVGLSGRYSNIFYEMPGGLTRAQYKDDPSDATNTDDEANEHHFGLDLDLVWYPTPLARAEIALGYAAKLVETDMESFWPPNEYTDRDLHTFTASPALILDWDLGAVPLRTRLGLDWSWARQEITAWETSSRNTKNYRADLSQWTLGTVASTTAYVTEQLDLGGTLRYDRSTIGAEKDDEGIDSDTTHQALVFALNAVYRPLEYAKVFVSGGTLFRYPALDEQASVQGFGDQFMSNLDPEQGFTLEAGGGLYLGALLRLNASLYWMEMEDEIAWFTIDPVTWEGENRNLDKTRRLGGDLQIQSEPLEQLRISAGYSYIMATFAGGDNKDKEVPLVPNHSLDAQLAVRLLPELGLEFGPALTFRSRSYQGGDDANSEDRVDEYLLTDVFLRLRPRGLPGDLAVSAEVKNIFDETYAPFVNWDAYYPAPGRTFRLAASYRY</sequence>
<gene>
    <name evidence="13" type="ORF">SAMN05920897_108109</name>
</gene>
<evidence type="ECO:0000259" key="12">
    <source>
        <dbReference type="Pfam" id="PF07715"/>
    </source>
</evidence>
<evidence type="ECO:0000313" key="14">
    <source>
        <dbReference type="Proteomes" id="UP000186400"/>
    </source>
</evidence>
<dbReference type="Pfam" id="PF00593">
    <property type="entry name" value="TonB_dep_Rec_b-barrel"/>
    <property type="match status" value="1"/>
</dbReference>
<keyword evidence="3 8" id="KW-1134">Transmembrane beta strand</keyword>
<evidence type="ECO:0000313" key="13">
    <source>
        <dbReference type="EMBL" id="SIQ41210.1"/>
    </source>
</evidence>
<dbReference type="EMBL" id="FTMS01000008">
    <property type="protein sequence ID" value="SIQ41210.1"/>
    <property type="molecule type" value="Genomic_DNA"/>
</dbReference>
<evidence type="ECO:0000256" key="9">
    <source>
        <dbReference type="RuleBase" id="RU003357"/>
    </source>
</evidence>
<dbReference type="CDD" id="cd01347">
    <property type="entry name" value="ligand_gated_channel"/>
    <property type="match status" value="1"/>
</dbReference>
<evidence type="ECO:0000259" key="11">
    <source>
        <dbReference type="Pfam" id="PF00593"/>
    </source>
</evidence>
<dbReference type="InterPro" id="IPR012910">
    <property type="entry name" value="Plug_dom"/>
</dbReference>
<name>A0A1N6SJF9_9SPIO</name>
<dbReference type="Gene3D" id="2.170.130.10">
    <property type="entry name" value="TonB-dependent receptor, plug domain"/>
    <property type="match status" value="1"/>
</dbReference>
<comment type="subcellular location">
    <subcellularLocation>
        <location evidence="1 8">Cell outer membrane</location>
        <topology evidence="1 8">Multi-pass membrane protein</topology>
    </subcellularLocation>
</comment>
<dbReference type="GO" id="GO:0009279">
    <property type="term" value="C:cell outer membrane"/>
    <property type="evidence" value="ECO:0007669"/>
    <property type="project" value="UniProtKB-SubCell"/>
</dbReference>
<proteinExistence type="inferred from homology"/>
<keyword evidence="4 8" id="KW-0812">Transmembrane</keyword>
<feature type="signal peptide" evidence="10">
    <location>
        <begin position="1"/>
        <end position="19"/>
    </location>
</feature>
<dbReference type="InterPro" id="IPR036942">
    <property type="entry name" value="Beta-barrel_TonB_sf"/>
</dbReference>
<evidence type="ECO:0000256" key="2">
    <source>
        <dbReference type="ARBA" id="ARBA00022448"/>
    </source>
</evidence>
<dbReference type="STRING" id="159291.SAMN05920897_108109"/>
<dbReference type="Proteomes" id="UP000186400">
    <property type="component" value="Unassembled WGS sequence"/>
</dbReference>
<dbReference type="InterPro" id="IPR000531">
    <property type="entry name" value="Beta-barrel_TonB"/>
</dbReference>
<evidence type="ECO:0000256" key="7">
    <source>
        <dbReference type="ARBA" id="ARBA00023237"/>
    </source>
</evidence>
<keyword evidence="6 8" id="KW-0472">Membrane</keyword>
<dbReference type="PROSITE" id="PS52016">
    <property type="entry name" value="TONB_DEPENDENT_REC_3"/>
    <property type="match status" value="1"/>
</dbReference>
<dbReference type="SUPFAM" id="SSF56935">
    <property type="entry name" value="Porins"/>
    <property type="match status" value="1"/>
</dbReference>
<dbReference type="GO" id="GO:0015344">
    <property type="term" value="F:siderophore uptake transmembrane transporter activity"/>
    <property type="evidence" value="ECO:0007669"/>
    <property type="project" value="TreeGrafter"/>
</dbReference>
<evidence type="ECO:0000256" key="5">
    <source>
        <dbReference type="ARBA" id="ARBA00023077"/>
    </source>
</evidence>
<evidence type="ECO:0000256" key="6">
    <source>
        <dbReference type="ARBA" id="ARBA00023136"/>
    </source>
</evidence>
<accession>A0A1N6SJF9</accession>
<evidence type="ECO:0000256" key="10">
    <source>
        <dbReference type="SAM" id="SignalP"/>
    </source>
</evidence>
<dbReference type="InterPro" id="IPR037066">
    <property type="entry name" value="Plug_dom_sf"/>
</dbReference>
<feature type="domain" description="TonB-dependent receptor-like beta-barrel" evidence="11">
    <location>
        <begin position="245"/>
        <end position="643"/>
    </location>
</feature>
<evidence type="ECO:0000256" key="3">
    <source>
        <dbReference type="ARBA" id="ARBA00022452"/>
    </source>
</evidence>
<dbReference type="PANTHER" id="PTHR30069">
    <property type="entry name" value="TONB-DEPENDENT OUTER MEMBRANE RECEPTOR"/>
    <property type="match status" value="1"/>
</dbReference>
<protein>
    <submittedName>
        <fullName evidence="13">Iron complex outermembrane recepter protein</fullName>
    </submittedName>
</protein>
<keyword evidence="2 8" id="KW-0813">Transport</keyword>
<keyword evidence="5 9" id="KW-0798">TonB box</keyword>
<keyword evidence="14" id="KW-1185">Reference proteome</keyword>
<dbReference type="GO" id="GO:0044718">
    <property type="term" value="P:siderophore transmembrane transport"/>
    <property type="evidence" value="ECO:0007669"/>
    <property type="project" value="TreeGrafter"/>
</dbReference>
<evidence type="ECO:0000256" key="8">
    <source>
        <dbReference type="PROSITE-ProRule" id="PRU01360"/>
    </source>
</evidence>
<feature type="domain" description="TonB-dependent receptor plug" evidence="12">
    <location>
        <begin position="51"/>
        <end position="157"/>
    </location>
</feature>
<dbReference type="InterPro" id="IPR039426">
    <property type="entry name" value="TonB-dep_rcpt-like"/>
</dbReference>
<dbReference type="AlphaFoldDB" id="A0A1N6SJF9"/>
<dbReference type="Gene3D" id="2.40.170.20">
    <property type="entry name" value="TonB-dependent receptor, beta-barrel domain"/>
    <property type="match status" value="1"/>
</dbReference>
<dbReference type="OrthoDB" id="101167at2"/>
<comment type="similarity">
    <text evidence="8 9">Belongs to the TonB-dependent receptor family.</text>
</comment>
<organism evidence="13 14">
    <name type="scientific">Alkalispirochaeta americana</name>
    <dbReference type="NCBI Taxonomy" id="159291"/>
    <lineage>
        <taxon>Bacteria</taxon>
        <taxon>Pseudomonadati</taxon>
        <taxon>Spirochaetota</taxon>
        <taxon>Spirochaetia</taxon>
        <taxon>Spirochaetales</taxon>
        <taxon>Spirochaetaceae</taxon>
        <taxon>Alkalispirochaeta</taxon>
    </lineage>
</organism>
<feature type="chain" id="PRO_5012342467" evidence="10">
    <location>
        <begin position="20"/>
        <end position="673"/>
    </location>
</feature>
<evidence type="ECO:0000256" key="4">
    <source>
        <dbReference type="ARBA" id="ARBA00022692"/>
    </source>
</evidence>
<dbReference type="PANTHER" id="PTHR30069:SF27">
    <property type="entry name" value="BLL4766 PROTEIN"/>
    <property type="match status" value="1"/>
</dbReference>
<keyword evidence="7 8" id="KW-0998">Cell outer membrane</keyword>
<dbReference type="Pfam" id="PF07715">
    <property type="entry name" value="Plug"/>
    <property type="match status" value="1"/>
</dbReference>